<feature type="domain" description="Helicase ATP-binding" evidence="11">
    <location>
        <begin position="169"/>
        <end position="312"/>
    </location>
</feature>
<dbReference type="HAMAP" id="MF_01886">
    <property type="entry name" value="tRNA_acetyltr_TmcA"/>
    <property type="match status" value="1"/>
</dbReference>
<dbReference type="SUPFAM" id="SSF52540">
    <property type="entry name" value="P-loop containing nucleoside triphosphate hydrolases"/>
    <property type="match status" value="1"/>
</dbReference>
<evidence type="ECO:0000259" key="10">
    <source>
        <dbReference type="PROSITE" id="PS51186"/>
    </source>
</evidence>
<reference evidence="12 13" key="1">
    <citation type="journal article" date="2024" name="ISME J.">
        <title>Tailless and filamentous prophages are predominant in marine Vibrio.</title>
        <authorList>
            <person name="Steensen K."/>
            <person name="Seneca J."/>
            <person name="Bartlau N."/>
            <person name="Yu X.A."/>
            <person name="Hussain F.A."/>
            <person name="Polz M.F."/>
        </authorList>
    </citation>
    <scope>NUCLEOTIDE SEQUENCE [LARGE SCALE GENOMIC DNA]</scope>
    <source>
        <strain evidence="12 13">10N.222.51.A1</strain>
    </source>
</reference>
<feature type="binding site" evidence="9">
    <location>
        <position position="550"/>
    </location>
    <ligand>
        <name>acetyl-CoA</name>
        <dbReference type="ChEBI" id="CHEBI:57288"/>
    </ligand>
</feature>
<dbReference type="Gene3D" id="3.40.50.11040">
    <property type="match status" value="1"/>
</dbReference>
<keyword evidence="6 9" id="KW-0067">ATP-binding</keyword>
<keyword evidence="13" id="KW-1185">Reference proteome</keyword>
<gene>
    <name evidence="9" type="primary">tmcA</name>
    <name evidence="12" type="ORF">AB4566_14200</name>
</gene>
<dbReference type="PANTHER" id="PTHR10925">
    <property type="entry name" value="N-ACETYLTRANSFERASE 10"/>
    <property type="match status" value="1"/>
</dbReference>
<name>A0ABV4NDC3_9VIBR</name>
<keyword evidence="3 9" id="KW-0808">Transferase</keyword>
<sequence length="711" mass="78781">MTTQPLNFLTDLSSIAQHNDHRYGVVLRGCDNWQDGVIQSYLVNNPELNAFQLGGATREGVNHIVINKGQQLLGRECQLLICDFRFEFDANSFSAALGSIMGGGLAIILPPEKHENPSIDQAWLTNNFAKLLQLDENLSLPELPEKERVEQISDKFSQQNHAIELILKVVSGHRKRPLVLTADRGRGKSSALGIATAQLLLMRSPFNVVVTAPSIKAVEPIFSHAQNLLKGAELEGKGTLKFGQSRVTFVAPDELLQTKPNCDLLLVDEAAAIPIPMLKKMVESYHRLVFSTTLHGYEGSGRGFGLKFESWLSKVRPNWKACSIEQPIRWSVNDPLENWLFDCFLLNVDINQGEQVLESGMRARLEATALELSSTQLSKQENGGHSQLISESLLWEKLPKAEFVTHPEKLKQCFALLVGAHYQTTPNDLMQILSNPSVELYALFNGQVCLGCILTVGEGGLSSDVIKDIQLGKRRPKGHLAPAVLANHLGFEESARSRCIRIMRIAVHPSYQNLGLGSLLLEHLSISLSDCDYLATSFGATSELVSFWKRNGFYPAHLGHQRDQASGCHSLLMVKSVQKKSQDWITNAVHHFEQSFLYLISSSLISLEPQMVKALLPKSSGLELSASEIGLLGYYVQGGNSFDSVAYLLVKAILLINSNGNDEISLLLISKVVQKKTWSQCIIEHDFTGRKQAESQVRLDVEKIICNLQCK</sequence>
<evidence type="ECO:0000256" key="8">
    <source>
        <dbReference type="ARBA" id="ARBA00023315"/>
    </source>
</evidence>
<dbReference type="PANTHER" id="PTHR10925:SF5">
    <property type="entry name" value="RNA CYTIDINE ACETYLTRANSFERASE"/>
    <property type="match status" value="1"/>
</dbReference>
<feature type="binding site" evidence="9">
    <location>
        <position position="329"/>
    </location>
    <ligand>
        <name>ATP</name>
        <dbReference type="ChEBI" id="CHEBI:30616"/>
    </ligand>
</feature>
<dbReference type="RefSeq" id="WP_372266580.1">
    <property type="nucleotide sequence ID" value="NZ_JBFRUW010000051.1"/>
</dbReference>
<feature type="domain" description="N-acetyltransferase" evidence="10">
    <location>
        <begin position="401"/>
        <end position="578"/>
    </location>
</feature>
<evidence type="ECO:0000256" key="7">
    <source>
        <dbReference type="ARBA" id="ARBA00022884"/>
    </source>
</evidence>
<evidence type="ECO:0000256" key="5">
    <source>
        <dbReference type="ARBA" id="ARBA00022741"/>
    </source>
</evidence>
<dbReference type="PROSITE" id="PS51186">
    <property type="entry name" value="GNAT"/>
    <property type="match status" value="1"/>
</dbReference>
<feature type="binding site" evidence="9">
    <location>
        <position position="543"/>
    </location>
    <ligand>
        <name>acetyl-CoA</name>
        <dbReference type="ChEBI" id="CHEBI:57288"/>
    </ligand>
</feature>
<evidence type="ECO:0000313" key="13">
    <source>
        <dbReference type="Proteomes" id="UP001570417"/>
    </source>
</evidence>
<comment type="subcellular location">
    <subcellularLocation>
        <location evidence="9">Cytoplasm</location>
    </subcellularLocation>
</comment>
<dbReference type="EMBL" id="JBFRUW010000051">
    <property type="protein sequence ID" value="MFA0569420.1"/>
    <property type="molecule type" value="Genomic_DNA"/>
</dbReference>
<evidence type="ECO:0000259" key="11">
    <source>
        <dbReference type="PROSITE" id="PS51192"/>
    </source>
</evidence>
<accession>A0ABV4NDC3</accession>
<keyword evidence="8 9" id="KW-0012">Acyltransferase</keyword>
<dbReference type="EC" id="2.3.1.193" evidence="9"/>
<keyword evidence="2 9" id="KW-0820">tRNA-binding</keyword>
<keyword evidence="5 9" id="KW-0547">Nucleotide-binding</keyword>
<dbReference type="Pfam" id="PF05127">
    <property type="entry name" value="NAT10_TcmA_helicase"/>
    <property type="match status" value="1"/>
</dbReference>
<evidence type="ECO:0000256" key="9">
    <source>
        <dbReference type="HAMAP-Rule" id="MF_01886"/>
    </source>
</evidence>
<dbReference type="Pfam" id="PF13718">
    <property type="entry name" value="GNAT_acetyltr_2"/>
    <property type="match status" value="1"/>
</dbReference>
<evidence type="ECO:0000256" key="3">
    <source>
        <dbReference type="ARBA" id="ARBA00022679"/>
    </source>
</evidence>
<dbReference type="InterPro" id="IPR032672">
    <property type="entry name" value="TmcA/NAT10/Kre33"/>
</dbReference>
<comment type="similarity">
    <text evidence="9">Belongs to the TmcA family.</text>
</comment>
<dbReference type="PROSITE" id="PS51192">
    <property type="entry name" value="HELICASE_ATP_BIND_1"/>
    <property type="match status" value="1"/>
</dbReference>
<feature type="binding site" evidence="9">
    <location>
        <position position="159"/>
    </location>
    <ligand>
        <name>ATP</name>
        <dbReference type="ChEBI" id="CHEBI:30616"/>
    </ligand>
</feature>
<keyword evidence="4 9" id="KW-0819">tRNA processing</keyword>
<proteinExistence type="inferred from homology"/>
<keyword evidence="7 9" id="KW-0694">RNA-binding</keyword>
<feature type="binding site" evidence="9">
    <location>
        <begin position="505"/>
        <end position="507"/>
    </location>
    <ligand>
        <name>acetyl-CoA</name>
        <dbReference type="ChEBI" id="CHEBI:57288"/>
    </ligand>
</feature>
<dbReference type="Proteomes" id="UP001570417">
    <property type="component" value="Unassembled WGS sequence"/>
</dbReference>
<dbReference type="InterPro" id="IPR007807">
    <property type="entry name" value="TcmA/NAT10_helicase"/>
</dbReference>
<evidence type="ECO:0000256" key="1">
    <source>
        <dbReference type="ARBA" id="ARBA00022490"/>
    </source>
</evidence>
<dbReference type="CDD" id="cd04301">
    <property type="entry name" value="NAT_SF"/>
    <property type="match status" value="1"/>
</dbReference>
<protein>
    <recommendedName>
        <fullName evidence="9">tRNA(Met) cytidine acetyltransferase TmcA</fullName>
        <ecNumber evidence="9">2.3.1.193</ecNumber>
    </recommendedName>
</protein>
<comment type="catalytic activity">
    <reaction evidence="9">
        <text>cytidine(34) in elongator tRNA(Met) + acetyl-CoA + ATP + H2O = N(4)-acetylcytidine(34) in elongator tRNA(Met) + ADP + phosphate + CoA + H(+)</text>
        <dbReference type="Rhea" id="RHEA:43788"/>
        <dbReference type="Rhea" id="RHEA-COMP:10693"/>
        <dbReference type="Rhea" id="RHEA-COMP:10694"/>
        <dbReference type="ChEBI" id="CHEBI:15377"/>
        <dbReference type="ChEBI" id="CHEBI:15378"/>
        <dbReference type="ChEBI" id="CHEBI:30616"/>
        <dbReference type="ChEBI" id="CHEBI:43474"/>
        <dbReference type="ChEBI" id="CHEBI:57287"/>
        <dbReference type="ChEBI" id="CHEBI:57288"/>
        <dbReference type="ChEBI" id="CHEBI:74900"/>
        <dbReference type="ChEBI" id="CHEBI:82748"/>
        <dbReference type="ChEBI" id="CHEBI:456216"/>
        <dbReference type="EC" id="2.3.1.193"/>
    </reaction>
</comment>
<dbReference type="Gene3D" id="3.40.630.30">
    <property type="match status" value="1"/>
</dbReference>
<comment type="function">
    <text evidence="9">Catalyzes the formation of N(4)-acetylcytidine (ac(4)C) at the wobble position of tRNA(Met), by using acetyl-CoA as an acetyl donor and ATP (or GTP).</text>
</comment>
<dbReference type="Pfam" id="PF08351">
    <property type="entry name" value="TmcA_N"/>
    <property type="match status" value="1"/>
</dbReference>
<evidence type="ECO:0000256" key="2">
    <source>
        <dbReference type="ARBA" id="ARBA00022555"/>
    </source>
</evidence>
<evidence type="ECO:0000313" key="12">
    <source>
        <dbReference type="EMBL" id="MFA0569420.1"/>
    </source>
</evidence>
<keyword evidence="1 9" id="KW-0963">Cytoplasm</keyword>
<dbReference type="InterPro" id="IPR014001">
    <property type="entry name" value="Helicase_ATP-bd"/>
</dbReference>
<dbReference type="InterPro" id="IPR024914">
    <property type="entry name" value="tRNA_acetyltr_TmcA"/>
</dbReference>
<dbReference type="InterPro" id="IPR027417">
    <property type="entry name" value="P-loop_NTPase"/>
</dbReference>
<organism evidence="12 13">
    <name type="scientific">Vibrio gallaecicus</name>
    <dbReference type="NCBI Taxonomy" id="552386"/>
    <lineage>
        <taxon>Bacteria</taxon>
        <taxon>Pseudomonadati</taxon>
        <taxon>Pseudomonadota</taxon>
        <taxon>Gammaproteobacteria</taxon>
        <taxon>Vibrionales</taxon>
        <taxon>Vibrionaceae</taxon>
        <taxon>Vibrio</taxon>
    </lineage>
</organism>
<dbReference type="Gene3D" id="3.40.50.300">
    <property type="entry name" value="P-loop containing nucleotide triphosphate hydrolases"/>
    <property type="match status" value="1"/>
</dbReference>
<comment type="caution">
    <text evidence="9">Lacks conserved residue(s) required for the propagation of feature annotation.</text>
</comment>
<evidence type="ECO:0000256" key="6">
    <source>
        <dbReference type="ARBA" id="ARBA00022840"/>
    </source>
</evidence>
<dbReference type="SUPFAM" id="SSF55729">
    <property type="entry name" value="Acyl-CoA N-acyltransferases (Nat)"/>
    <property type="match status" value="1"/>
</dbReference>
<dbReference type="InterPro" id="IPR000182">
    <property type="entry name" value="GNAT_dom"/>
</dbReference>
<evidence type="ECO:0000256" key="4">
    <source>
        <dbReference type="ARBA" id="ARBA00022694"/>
    </source>
</evidence>
<comment type="caution">
    <text evidence="12">The sequence shown here is derived from an EMBL/GenBank/DDBJ whole genome shotgun (WGS) entry which is preliminary data.</text>
</comment>
<dbReference type="InterPro" id="IPR016181">
    <property type="entry name" value="Acyl_CoA_acyltransferase"/>
</dbReference>
<dbReference type="InterPro" id="IPR013562">
    <property type="entry name" value="TmcA/NAT10_N"/>
</dbReference>